<evidence type="ECO:0000313" key="1">
    <source>
        <dbReference type="EMBL" id="MBC9795902.1"/>
    </source>
</evidence>
<evidence type="ECO:0000313" key="2">
    <source>
        <dbReference type="Proteomes" id="UP000653730"/>
    </source>
</evidence>
<proteinExistence type="predicted"/>
<protein>
    <submittedName>
        <fullName evidence="1">Uncharacterized protein</fullName>
    </submittedName>
</protein>
<dbReference type="Proteomes" id="UP000653730">
    <property type="component" value="Unassembled WGS sequence"/>
</dbReference>
<name>A0A926JR07_9FLAO</name>
<dbReference type="EMBL" id="JACVDC010000017">
    <property type="protein sequence ID" value="MBC9795902.1"/>
    <property type="molecule type" value="Genomic_DNA"/>
</dbReference>
<reference evidence="1 2" key="1">
    <citation type="submission" date="2020-09" db="EMBL/GenBank/DDBJ databases">
        <title>Sinomicrobium weinanense sp. nov., a halophilic bacteria isolated from saline-alkali soil.</title>
        <authorList>
            <person name="Wu P."/>
            <person name="Ren H."/>
            <person name="Mei Y."/>
            <person name="Liang Y."/>
            <person name="Chen Z."/>
        </authorList>
    </citation>
    <scope>NUCLEOTIDE SEQUENCE [LARGE SCALE GENOMIC DNA]</scope>
    <source>
        <strain evidence="1 2">FJxs</strain>
    </source>
</reference>
<comment type="caution">
    <text evidence="1">The sequence shown here is derived from an EMBL/GenBank/DDBJ whole genome shotgun (WGS) entry which is preliminary data.</text>
</comment>
<sequence>MEIFVLQVKENESRAVRKKIEGFSSSGHLYLHPGFPFYYTDGVQYAIALFEDGRLFLDMAMWAFALSRETDFIVIRLCRGEKGDCWLEFCKRNREVLKRARISRNIPLEPGVCMCFYFIGRTLLLPNEF</sequence>
<gene>
    <name evidence="1" type="ORF">IBL28_07990</name>
</gene>
<organism evidence="1 2">
    <name type="scientific">Sinomicrobium weinanense</name>
    <dbReference type="NCBI Taxonomy" id="2842200"/>
    <lineage>
        <taxon>Bacteria</taxon>
        <taxon>Pseudomonadati</taxon>
        <taxon>Bacteroidota</taxon>
        <taxon>Flavobacteriia</taxon>
        <taxon>Flavobacteriales</taxon>
        <taxon>Flavobacteriaceae</taxon>
        <taxon>Sinomicrobium</taxon>
    </lineage>
</organism>
<keyword evidence="2" id="KW-1185">Reference proteome</keyword>
<dbReference type="RefSeq" id="WP_187965053.1">
    <property type="nucleotide sequence ID" value="NZ_JACVDC010000017.1"/>
</dbReference>
<accession>A0A926JR07</accession>
<dbReference type="AlphaFoldDB" id="A0A926JR07"/>